<accession>A0A430LIM8</accession>
<dbReference type="PANTHER" id="PTHR37577">
    <property type="entry name" value="INTEGRAL MEMBRANE PROTEIN"/>
    <property type="match status" value="1"/>
</dbReference>
<keyword evidence="1" id="KW-0472">Membrane</keyword>
<organism evidence="2 3">
    <name type="scientific">Fusarium euwallaceae</name>
    <dbReference type="NCBI Taxonomy" id="1147111"/>
    <lineage>
        <taxon>Eukaryota</taxon>
        <taxon>Fungi</taxon>
        <taxon>Dikarya</taxon>
        <taxon>Ascomycota</taxon>
        <taxon>Pezizomycotina</taxon>
        <taxon>Sordariomycetes</taxon>
        <taxon>Hypocreomycetidae</taxon>
        <taxon>Hypocreales</taxon>
        <taxon>Nectriaceae</taxon>
        <taxon>Fusarium</taxon>
        <taxon>Fusarium solani species complex</taxon>
    </lineage>
</organism>
<name>A0A430LIM8_9HYPO</name>
<reference evidence="2 3" key="1">
    <citation type="submission" date="2017-06" db="EMBL/GenBank/DDBJ databases">
        <title>Comparative genomic analysis of Ambrosia Fusariam Clade fungi.</title>
        <authorList>
            <person name="Stajich J.E."/>
            <person name="Carrillo J."/>
            <person name="Kijimoto T."/>
            <person name="Eskalen A."/>
            <person name="O'Donnell K."/>
            <person name="Kasson M."/>
        </authorList>
    </citation>
    <scope>NUCLEOTIDE SEQUENCE [LARGE SCALE GENOMIC DNA]</scope>
    <source>
        <strain evidence="2 3">UCR1854</strain>
    </source>
</reference>
<comment type="caution">
    <text evidence="2">The sequence shown here is derived from an EMBL/GenBank/DDBJ whole genome shotgun (WGS) entry which is preliminary data.</text>
</comment>
<feature type="transmembrane region" description="Helical" evidence="1">
    <location>
        <begin position="21"/>
        <end position="39"/>
    </location>
</feature>
<dbReference type="EMBL" id="MIKF01000183">
    <property type="protein sequence ID" value="RTE75530.1"/>
    <property type="molecule type" value="Genomic_DNA"/>
</dbReference>
<protein>
    <submittedName>
        <fullName evidence="2">Uncharacterized protein</fullName>
    </submittedName>
</protein>
<keyword evidence="1" id="KW-1133">Transmembrane helix</keyword>
<dbReference type="PANTHER" id="PTHR37577:SF1">
    <property type="entry name" value="INTEGRAL MEMBRANE PROTEIN"/>
    <property type="match status" value="1"/>
</dbReference>
<evidence type="ECO:0000256" key="1">
    <source>
        <dbReference type="SAM" id="Phobius"/>
    </source>
</evidence>
<evidence type="ECO:0000313" key="3">
    <source>
        <dbReference type="Proteomes" id="UP000287124"/>
    </source>
</evidence>
<feature type="transmembrane region" description="Helical" evidence="1">
    <location>
        <begin position="188"/>
        <end position="212"/>
    </location>
</feature>
<dbReference type="InterPro" id="IPR053018">
    <property type="entry name" value="Elsinochrome_Biosynth-Asso"/>
</dbReference>
<keyword evidence="1" id="KW-0812">Transmembrane</keyword>
<feature type="transmembrane region" description="Helical" evidence="1">
    <location>
        <begin position="82"/>
        <end position="101"/>
    </location>
</feature>
<evidence type="ECO:0000313" key="2">
    <source>
        <dbReference type="EMBL" id="RTE75530.1"/>
    </source>
</evidence>
<keyword evidence="3" id="KW-1185">Reference proteome</keyword>
<feature type="transmembrane region" description="Helical" evidence="1">
    <location>
        <begin position="132"/>
        <end position="159"/>
    </location>
</feature>
<dbReference type="AlphaFoldDB" id="A0A430LIM8"/>
<proteinExistence type="predicted"/>
<sequence length="303" mass="33955">MWRWGERAAVKKKCIDDILATISDVQVVNAIGLLIAALVQHKNLSLYHLHVVYDTASLTGISICASLINVSTYAHNLKRTRTLAIIAYICIFLSFSVVFGVRLNDWDENVAGHCYNTGLISLEYDPHPSSDMIYLGVTCFYSICALLSCYRSGFAIPALARLLMRPFQSDPIQRFIRKLGNPSRLKNTYYFVAGALGFTGLRQLFGYFALLAHPRPEYRAWALMPLAMGQYPLHLYMAIAIRKGNERFLEGDSENNWGFGQIVALVLCAATCIECIRGVSEYGKAVRAEFIPPQSPRARRQSV</sequence>
<gene>
    <name evidence="2" type="ORF">BHE90_010012</name>
</gene>
<feature type="transmembrane region" description="Helical" evidence="1">
    <location>
        <begin position="51"/>
        <end position="70"/>
    </location>
</feature>
<dbReference type="Proteomes" id="UP000287124">
    <property type="component" value="Unassembled WGS sequence"/>
</dbReference>